<dbReference type="EMBL" id="KZ293650">
    <property type="protein sequence ID" value="PBK97051.1"/>
    <property type="molecule type" value="Genomic_DNA"/>
</dbReference>
<dbReference type="OMA" id="LATQRWH"/>
<dbReference type="SUPFAM" id="SSF52777">
    <property type="entry name" value="CoA-dependent acyltransferases"/>
    <property type="match status" value="1"/>
</dbReference>
<organism evidence="1 2">
    <name type="scientific">Armillaria gallica</name>
    <name type="common">Bulbous honey fungus</name>
    <name type="synonym">Armillaria bulbosa</name>
    <dbReference type="NCBI Taxonomy" id="47427"/>
    <lineage>
        <taxon>Eukaryota</taxon>
        <taxon>Fungi</taxon>
        <taxon>Dikarya</taxon>
        <taxon>Basidiomycota</taxon>
        <taxon>Agaricomycotina</taxon>
        <taxon>Agaricomycetes</taxon>
        <taxon>Agaricomycetidae</taxon>
        <taxon>Agaricales</taxon>
        <taxon>Marasmiineae</taxon>
        <taxon>Physalacriaceae</taxon>
        <taxon>Armillaria</taxon>
    </lineage>
</organism>
<dbReference type="InterPro" id="IPR023213">
    <property type="entry name" value="CAT-like_dom_sf"/>
</dbReference>
<gene>
    <name evidence="1" type="ORF">ARMGADRAFT_1163388</name>
</gene>
<evidence type="ECO:0000313" key="1">
    <source>
        <dbReference type="EMBL" id="PBK97051.1"/>
    </source>
</evidence>
<dbReference type="OrthoDB" id="3264185at2759"/>
<dbReference type="PANTHER" id="PTHR28037:SF1">
    <property type="entry name" value="ALCOHOL O-ACETYLTRANSFERASE 1-RELATED"/>
    <property type="match status" value="1"/>
</dbReference>
<accession>A0A2H3DP97</accession>
<sequence length="543" mass="61708">MLSSAMRAPWKLRPSSPYPIYERSLGLNELHFYLRGRILQGATDSAHSVCFEVPNYGNSLITGETMGKAWVFAKQMHPLLGAQVETVGGRDEDVHFVVDERRLKSHIPGEVNFMTVSSFSDVDARVENILNQERILDDYHLVRLFVFKQSDQKNCFHIVVHAAHCVIDGVSHYIVARTLLAFLSSSSPPVPPRLSERLALSLAIDDLYPVRSLNLATQRWHKAIAHVIASIRSAKLNSGGQTLPGNFTVHMDENPADSRKTAVSFTAEETLRIMEICRYQGLSFGNVHMVLGQIAMARLLCRMYAQGLMTEEEWEFRKREPTYTAGPVNIRPYLDREWYTRGGAENPMLSIGFYLYPMSFVPLKPEGGHSTFDALLSRRRFWYRCRSMKKRANDLLNHPLFLDVGSVRYPLMSKMLKELEFKAQTSYSKQEDLSIRAIDQAKLGIVSSFGGSSFGSIDKLLPREFSDPIGGETPRIYLRCSGIRLRCRPGEIYLGASTFRNKLELVVYWDNNVTEKAIIEEWLQEVKMAASYYLLESGREAKL</sequence>
<dbReference type="Gene3D" id="3.30.559.10">
    <property type="entry name" value="Chloramphenicol acetyltransferase-like domain"/>
    <property type="match status" value="1"/>
</dbReference>
<name>A0A2H3DP97_ARMGA</name>
<evidence type="ECO:0008006" key="3">
    <source>
        <dbReference type="Google" id="ProtNLM"/>
    </source>
</evidence>
<dbReference type="PANTHER" id="PTHR28037">
    <property type="entry name" value="ALCOHOL O-ACETYLTRANSFERASE 1-RELATED"/>
    <property type="match status" value="1"/>
</dbReference>
<dbReference type="Proteomes" id="UP000217790">
    <property type="component" value="Unassembled WGS sequence"/>
</dbReference>
<reference evidence="2" key="1">
    <citation type="journal article" date="2017" name="Nat. Ecol. Evol.">
        <title>Genome expansion and lineage-specific genetic innovations in the forest pathogenic fungi Armillaria.</title>
        <authorList>
            <person name="Sipos G."/>
            <person name="Prasanna A.N."/>
            <person name="Walter M.C."/>
            <person name="O'Connor E."/>
            <person name="Balint B."/>
            <person name="Krizsan K."/>
            <person name="Kiss B."/>
            <person name="Hess J."/>
            <person name="Varga T."/>
            <person name="Slot J."/>
            <person name="Riley R."/>
            <person name="Boka B."/>
            <person name="Rigling D."/>
            <person name="Barry K."/>
            <person name="Lee J."/>
            <person name="Mihaltcheva S."/>
            <person name="LaButti K."/>
            <person name="Lipzen A."/>
            <person name="Waldron R."/>
            <person name="Moloney N.M."/>
            <person name="Sperisen C."/>
            <person name="Kredics L."/>
            <person name="Vagvoelgyi C."/>
            <person name="Patrignani A."/>
            <person name="Fitzpatrick D."/>
            <person name="Nagy I."/>
            <person name="Doyle S."/>
            <person name="Anderson J.B."/>
            <person name="Grigoriev I.V."/>
            <person name="Gueldener U."/>
            <person name="Muensterkoetter M."/>
            <person name="Nagy L.G."/>
        </authorList>
    </citation>
    <scope>NUCLEOTIDE SEQUENCE [LARGE SCALE GENOMIC DNA]</scope>
    <source>
        <strain evidence="2">Ar21-2</strain>
    </source>
</reference>
<proteinExistence type="predicted"/>
<evidence type="ECO:0000313" key="2">
    <source>
        <dbReference type="Proteomes" id="UP000217790"/>
    </source>
</evidence>
<dbReference type="InterPro" id="IPR052058">
    <property type="entry name" value="Alcohol_O-acetyltransferase"/>
</dbReference>
<protein>
    <recommendedName>
        <fullName evidence="3">Condensation domain-containing protein</fullName>
    </recommendedName>
</protein>
<dbReference type="STRING" id="47427.A0A2H3DP97"/>
<dbReference type="AlphaFoldDB" id="A0A2H3DP97"/>
<dbReference type="InParanoid" id="A0A2H3DP97"/>
<keyword evidence="2" id="KW-1185">Reference proteome</keyword>
<dbReference type="Gene3D" id="3.30.559.30">
    <property type="entry name" value="Nonribosomal peptide synthetase, condensation domain"/>
    <property type="match status" value="1"/>
</dbReference>